<dbReference type="InterPro" id="IPR050468">
    <property type="entry name" value="Cuticle_Struct_Prot"/>
</dbReference>
<feature type="chain" id="PRO_5043957483" evidence="3">
    <location>
        <begin position="20"/>
        <end position="142"/>
    </location>
</feature>
<gene>
    <name evidence="4" type="ORF">PYX00_009073</name>
</gene>
<dbReference type="AlphaFoldDB" id="A0AAW2HAH6"/>
<feature type="signal peptide" evidence="3">
    <location>
        <begin position="1"/>
        <end position="19"/>
    </location>
</feature>
<reference evidence="4" key="1">
    <citation type="journal article" date="2024" name="Gigascience">
        <title>Chromosome-level genome of the poultry shaft louse Menopon gallinae provides insight into the host-switching and adaptive evolution of parasitic lice.</title>
        <authorList>
            <person name="Xu Y."/>
            <person name="Ma L."/>
            <person name="Liu S."/>
            <person name="Liang Y."/>
            <person name="Liu Q."/>
            <person name="He Z."/>
            <person name="Tian L."/>
            <person name="Duan Y."/>
            <person name="Cai W."/>
            <person name="Li H."/>
            <person name="Song F."/>
        </authorList>
    </citation>
    <scope>NUCLEOTIDE SEQUENCE</scope>
    <source>
        <strain evidence="4">Cailab_2023a</strain>
    </source>
</reference>
<dbReference type="GO" id="GO:0062129">
    <property type="term" value="C:chitin-based extracellular matrix"/>
    <property type="evidence" value="ECO:0007669"/>
    <property type="project" value="TreeGrafter"/>
</dbReference>
<evidence type="ECO:0000256" key="3">
    <source>
        <dbReference type="SAM" id="SignalP"/>
    </source>
</evidence>
<evidence type="ECO:0000313" key="4">
    <source>
        <dbReference type="EMBL" id="KAL0266561.1"/>
    </source>
</evidence>
<dbReference type="PROSITE" id="PS51155">
    <property type="entry name" value="CHIT_BIND_RR_2"/>
    <property type="match status" value="1"/>
</dbReference>
<dbReference type="InterPro" id="IPR031311">
    <property type="entry name" value="CHIT_BIND_RR_consensus"/>
</dbReference>
<dbReference type="PANTHER" id="PTHR10380">
    <property type="entry name" value="CUTICLE PROTEIN"/>
    <property type="match status" value="1"/>
</dbReference>
<comment type="caution">
    <text evidence="4">The sequence shown here is derived from an EMBL/GenBank/DDBJ whole genome shotgun (WGS) entry which is preliminary data.</text>
</comment>
<keyword evidence="1 2" id="KW-0193">Cuticle</keyword>
<organism evidence="4">
    <name type="scientific">Menopon gallinae</name>
    <name type="common">poultry shaft louse</name>
    <dbReference type="NCBI Taxonomy" id="328185"/>
    <lineage>
        <taxon>Eukaryota</taxon>
        <taxon>Metazoa</taxon>
        <taxon>Ecdysozoa</taxon>
        <taxon>Arthropoda</taxon>
        <taxon>Hexapoda</taxon>
        <taxon>Insecta</taxon>
        <taxon>Pterygota</taxon>
        <taxon>Neoptera</taxon>
        <taxon>Paraneoptera</taxon>
        <taxon>Psocodea</taxon>
        <taxon>Troctomorpha</taxon>
        <taxon>Phthiraptera</taxon>
        <taxon>Amblycera</taxon>
        <taxon>Menoponidae</taxon>
        <taxon>Menopon</taxon>
    </lineage>
</organism>
<proteinExistence type="predicted"/>
<name>A0AAW2HAH6_9NEOP</name>
<dbReference type="PANTHER" id="PTHR10380:SF241">
    <property type="entry name" value="CUTICULAR PROTEIN 47EG-RELATED"/>
    <property type="match status" value="1"/>
</dbReference>
<dbReference type="InterPro" id="IPR000618">
    <property type="entry name" value="Insect_cuticle"/>
</dbReference>
<dbReference type="EMBL" id="JARGDH010000005">
    <property type="protein sequence ID" value="KAL0266561.1"/>
    <property type="molecule type" value="Genomic_DNA"/>
</dbReference>
<evidence type="ECO:0000256" key="2">
    <source>
        <dbReference type="PROSITE-ProRule" id="PRU00497"/>
    </source>
</evidence>
<dbReference type="Pfam" id="PF00379">
    <property type="entry name" value="Chitin_bind_4"/>
    <property type="match status" value="1"/>
</dbReference>
<dbReference type="GO" id="GO:0008010">
    <property type="term" value="F:structural constituent of chitin-based larval cuticle"/>
    <property type="evidence" value="ECO:0007669"/>
    <property type="project" value="TreeGrafter"/>
</dbReference>
<evidence type="ECO:0000256" key="1">
    <source>
        <dbReference type="ARBA" id="ARBA00022460"/>
    </source>
</evidence>
<protein>
    <submittedName>
        <fullName evidence="4">Uncharacterized protein</fullName>
    </submittedName>
</protein>
<accession>A0AAW2HAH6</accession>
<keyword evidence="3" id="KW-0732">Signal</keyword>
<dbReference type="PRINTS" id="PR00947">
    <property type="entry name" value="CUTICLE"/>
</dbReference>
<dbReference type="PROSITE" id="PS00233">
    <property type="entry name" value="CHIT_BIND_RR_1"/>
    <property type="match status" value="1"/>
</dbReference>
<sequence>MNCVISSLCVALLCTFVSAQGPRQLPGDQIPIVSQTIDHNPDGSYRWSYETGNGIKAEETGTLKKTNDPENPEVVVAQGGYSYTAPDGTVIQLSYVADDDGGFQPVGNHLPTPPPIPPAIQRALDFIASQPQQQQPGKFGRK</sequence>